<reference evidence="2 3" key="1">
    <citation type="submission" date="2018-06" db="EMBL/GenBank/DDBJ databases">
        <authorList>
            <consortium name="Pathogen Informatics"/>
            <person name="Doyle S."/>
        </authorList>
    </citation>
    <scope>NUCLEOTIDE SEQUENCE [LARGE SCALE GENOMIC DNA]</scope>
    <source>
        <strain evidence="2 3">NCTC10638</strain>
    </source>
</reference>
<keyword evidence="1" id="KW-0812">Transmembrane</keyword>
<organism evidence="2 3">
    <name type="scientific">Mannheimia haemolytica</name>
    <name type="common">Pasteurella haemolytica</name>
    <dbReference type="NCBI Taxonomy" id="75985"/>
    <lineage>
        <taxon>Bacteria</taxon>
        <taxon>Pseudomonadati</taxon>
        <taxon>Pseudomonadota</taxon>
        <taxon>Gammaproteobacteria</taxon>
        <taxon>Pasteurellales</taxon>
        <taxon>Pasteurellaceae</taxon>
        <taxon>Mannheimia</taxon>
    </lineage>
</organism>
<keyword evidence="1" id="KW-1133">Transmembrane helix</keyword>
<feature type="transmembrane region" description="Helical" evidence="1">
    <location>
        <begin position="64"/>
        <end position="82"/>
    </location>
</feature>
<name>A0A378N631_MANHA</name>
<dbReference type="EMBL" id="UGPN01000002">
    <property type="protein sequence ID" value="STY63840.1"/>
    <property type="molecule type" value="Genomic_DNA"/>
</dbReference>
<evidence type="ECO:0000313" key="3">
    <source>
        <dbReference type="Proteomes" id="UP000254802"/>
    </source>
</evidence>
<gene>
    <name evidence="2" type="ORF">NCTC10638_03012</name>
</gene>
<accession>A0A378N631</accession>
<sequence length="84" mass="9988">MPDLEVPTAESIISPFKKLLPDLQNFELNKRTAQCPVWTFNIEYLRFHYELREHCDLIEPHKEILKLLFGIIWAFIALRYVLSA</sequence>
<keyword evidence="1" id="KW-0472">Membrane</keyword>
<protein>
    <submittedName>
        <fullName evidence="2">Uncharacterized protein</fullName>
    </submittedName>
</protein>
<proteinExistence type="predicted"/>
<evidence type="ECO:0000313" key="2">
    <source>
        <dbReference type="EMBL" id="STY63840.1"/>
    </source>
</evidence>
<dbReference type="Proteomes" id="UP000254802">
    <property type="component" value="Unassembled WGS sequence"/>
</dbReference>
<evidence type="ECO:0000256" key="1">
    <source>
        <dbReference type="SAM" id="Phobius"/>
    </source>
</evidence>
<dbReference type="AlphaFoldDB" id="A0A378N631"/>